<keyword evidence="3" id="KW-1185">Reference proteome</keyword>
<protein>
    <recommendedName>
        <fullName evidence="1">HTH cro/C1-type domain-containing protein</fullName>
    </recommendedName>
</protein>
<dbReference type="Proteomes" id="UP000610026">
    <property type="component" value="Segment"/>
</dbReference>
<dbReference type="PROSITE" id="PS50943">
    <property type="entry name" value="HTH_CROC1"/>
    <property type="match status" value="1"/>
</dbReference>
<evidence type="ECO:0000313" key="2">
    <source>
        <dbReference type="EMBL" id="QRE00642.1"/>
    </source>
</evidence>
<reference evidence="2" key="1">
    <citation type="submission" date="2021-01" db="EMBL/GenBank/DDBJ databases">
        <authorList>
            <person name="Ben Porat S."/>
            <person name="Alkalay-Oren S."/>
            <person name="Coppenhagen-Glazer S."/>
            <person name="Hazan R."/>
        </authorList>
    </citation>
    <scope>NUCLEOTIDE SEQUENCE</scope>
</reference>
<dbReference type="Pfam" id="PF01381">
    <property type="entry name" value="HTH_3"/>
    <property type="match status" value="1"/>
</dbReference>
<dbReference type="InterPro" id="IPR001387">
    <property type="entry name" value="Cro/C1-type_HTH"/>
</dbReference>
<accession>A0A889IQJ4</accession>
<feature type="domain" description="HTH cro/C1-type" evidence="1">
    <location>
        <begin position="13"/>
        <end position="61"/>
    </location>
</feature>
<evidence type="ECO:0000259" key="1">
    <source>
        <dbReference type="PROSITE" id="PS50943"/>
    </source>
</evidence>
<dbReference type="GeneID" id="77947909"/>
<name>A0A889IQJ4_9CAUD</name>
<dbReference type="GO" id="GO:0003677">
    <property type="term" value="F:DNA binding"/>
    <property type="evidence" value="ECO:0007669"/>
    <property type="project" value="InterPro"/>
</dbReference>
<dbReference type="RefSeq" id="YP_010671655.1">
    <property type="nucleotide sequence ID" value="NC_070969.1"/>
</dbReference>
<sequence>MVNKAFFDDLLVSKGMSLRQLAKRMDVLPSQLSLTFNGKRRMQMAEAVRISQLLGAPLNEVMAAAGIVEATARRCKVVGVLNGNGFITEVEKDSIERVMVPDGMPSEVFAVQARTAESPLGFMDGWVMFCNGEHAPEELLDRYCVVRLADGRQLPATIRRGYTPGTFNLFGINTLLNERVASASPVLITRH</sequence>
<evidence type="ECO:0000313" key="3">
    <source>
        <dbReference type="Proteomes" id="UP000610026"/>
    </source>
</evidence>
<dbReference type="SMART" id="SM00530">
    <property type="entry name" value="HTH_XRE"/>
    <property type="match status" value="1"/>
</dbReference>
<dbReference type="CDD" id="cd00093">
    <property type="entry name" value="HTH_XRE"/>
    <property type="match status" value="1"/>
</dbReference>
<organism evidence="2 3">
    <name type="scientific">Pseudomonas phage Itty13</name>
    <dbReference type="NCBI Taxonomy" id="2805750"/>
    <lineage>
        <taxon>Viruses</taxon>
        <taxon>Duplodnaviria</taxon>
        <taxon>Heunggongvirae</taxon>
        <taxon>Uroviricota</taxon>
        <taxon>Caudoviricetes</taxon>
        <taxon>Ittyvirus</taxon>
        <taxon>Ittyvirus itty13</taxon>
    </lineage>
</organism>
<dbReference type="EMBL" id="MW460249">
    <property type="protein sequence ID" value="QRE00642.1"/>
    <property type="molecule type" value="Genomic_DNA"/>
</dbReference>
<proteinExistence type="predicted"/>
<dbReference type="Gene3D" id="1.10.260.40">
    <property type="entry name" value="lambda repressor-like DNA-binding domains"/>
    <property type="match status" value="1"/>
</dbReference>
<dbReference type="InterPro" id="IPR010982">
    <property type="entry name" value="Lambda_DNA-bd_dom_sf"/>
</dbReference>
<dbReference type="KEGG" id="vg:77947909"/>
<dbReference type="SUPFAM" id="SSF47413">
    <property type="entry name" value="lambda repressor-like DNA-binding domains"/>
    <property type="match status" value="1"/>
</dbReference>